<comment type="subcellular location">
    <subcellularLocation>
        <location evidence="2">Secreted</location>
    </subcellularLocation>
</comment>
<evidence type="ECO:0000256" key="15">
    <source>
        <dbReference type="SAM" id="SignalP"/>
    </source>
</evidence>
<keyword evidence="5" id="KW-0147">Chitin-binding</keyword>
<evidence type="ECO:0000256" key="7">
    <source>
        <dbReference type="ARBA" id="ARBA00023024"/>
    </source>
</evidence>
<dbReference type="InterPro" id="IPR050542">
    <property type="entry name" value="Glycosyl_Hydrlase18_Chitinase"/>
</dbReference>
<keyword evidence="10" id="KW-0119">Carbohydrate metabolism</keyword>
<gene>
    <name evidence="17" type="ORF">VHEMI01920</name>
</gene>
<organism evidence="17 18">
    <name type="scientific">[Torrubiella] hemipterigena</name>
    <dbReference type="NCBI Taxonomy" id="1531966"/>
    <lineage>
        <taxon>Eukaryota</taxon>
        <taxon>Fungi</taxon>
        <taxon>Dikarya</taxon>
        <taxon>Ascomycota</taxon>
        <taxon>Pezizomycotina</taxon>
        <taxon>Sordariomycetes</taxon>
        <taxon>Hypocreomycetidae</taxon>
        <taxon>Hypocreales</taxon>
        <taxon>Clavicipitaceae</taxon>
        <taxon>Clavicipitaceae incertae sedis</taxon>
        <taxon>'Torrubiella' clade</taxon>
    </lineage>
</organism>
<evidence type="ECO:0000259" key="16">
    <source>
        <dbReference type="PROSITE" id="PS51910"/>
    </source>
</evidence>
<feature type="chain" id="PRO_5012271970" description="chitinase" evidence="15">
    <location>
        <begin position="16"/>
        <end position="328"/>
    </location>
</feature>
<evidence type="ECO:0000256" key="4">
    <source>
        <dbReference type="ARBA" id="ARBA00022525"/>
    </source>
</evidence>
<dbReference type="GO" id="GO:0008843">
    <property type="term" value="F:endochitinase activity"/>
    <property type="evidence" value="ECO:0007669"/>
    <property type="project" value="UniProtKB-EC"/>
</dbReference>
<dbReference type="InterPro" id="IPR001579">
    <property type="entry name" value="Glyco_hydro_18_chit_AS"/>
</dbReference>
<dbReference type="SUPFAM" id="SSF51445">
    <property type="entry name" value="(Trans)glycosidases"/>
    <property type="match status" value="1"/>
</dbReference>
<evidence type="ECO:0000256" key="11">
    <source>
        <dbReference type="ARBA" id="ARBA00023295"/>
    </source>
</evidence>
<dbReference type="STRING" id="1531966.A0A0A1T6N8"/>
<evidence type="ECO:0000256" key="5">
    <source>
        <dbReference type="ARBA" id="ARBA00022669"/>
    </source>
</evidence>
<dbReference type="InterPro" id="IPR045321">
    <property type="entry name" value="Cts1-like"/>
</dbReference>
<dbReference type="HOGENOM" id="CLU_007818_6_1_1"/>
<dbReference type="GO" id="GO:0008061">
    <property type="term" value="F:chitin binding"/>
    <property type="evidence" value="ECO:0007669"/>
    <property type="project" value="UniProtKB-KW"/>
</dbReference>
<protein>
    <recommendedName>
        <fullName evidence="3">chitinase</fullName>
        <ecNumber evidence="3">3.2.1.14</ecNumber>
    </recommendedName>
</protein>
<evidence type="ECO:0000313" key="18">
    <source>
        <dbReference type="Proteomes" id="UP000039046"/>
    </source>
</evidence>
<dbReference type="GO" id="GO:0006032">
    <property type="term" value="P:chitin catabolic process"/>
    <property type="evidence" value="ECO:0007669"/>
    <property type="project" value="UniProtKB-KW"/>
</dbReference>
<dbReference type="Proteomes" id="UP000039046">
    <property type="component" value="Unassembled WGS sequence"/>
</dbReference>
<comment type="catalytic activity">
    <reaction evidence="1">
        <text>Random endo-hydrolysis of N-acetyl-beta-D-glucosaminide (1-&gt;4)-beta-linkages in chitin and chitodextrins.</text>
        <dbReference type="EC" id="3.2.1.14"/>
    </reaction>
</comment>
<dbReference type="Gene3D" id="3.20.20.80">
    <property type="entry name" value="Glycosidases"/>
    <property type="match status" value="1"/>
</dbReference>
<dbReference type="EC" id="3.2.1.14" evidence="3"/>
<keyword evidence="15" id="KW-0732">Signal</keyword>
<accession>A0A0A1T6N8</accession>
<dbReference type="GO" id="GO:0005576">
    <property type="term" value="C:extracellular region"/>
    <property type="evidence" value="ECO:0007669"/>
    <property type="project" value="UniProtKB-SubCell"/>
</dbReference>
<dbReference type="PROSITE" id="PS51910">
    <property type="entry name" value="GH18_2"/>
    <property type="match status" value="1"/>
</dbReference>
<keyword evidence="9" id="KW-0325">Glycoprotein</keyword>
<evidence type="ECO:0000256" key="8">
    <source>
        <dbReference type="ARBA" id="ARBA00023026"/>
    </source>
</evidence>
<evidence type="ECO:0000256" key="3">
    <source>
        <dbReference type="ARBA" id="ARBA00012729"/>
    </source>
</evidence>
<keyword evidence="18" id="KW-1185">Reference proteome</keyword>
<dbReference type="Pfam" id="PF00704">
    <property type="entry name" value="Glyco_hydro_18"/>
    <property type="match status" value="1"/>
</dbReference>
<evidence type="ECO:0000256" key="10">
    <source>
        <dbReference type="ARBA" id="ARBA00023277"/>
    </source>
</evidence>
<dbReference type="InterPro" id="IPR001223">
    <property type="entry name" value="Glyco_hydro18_cat"/>
</dbReference>
<dbReference type="EMBL" id="CDHN01000001">
    <property type="protein sequence ID" value="CEJ81810.1"/>
    <property type="molecule type" value="Genomic_DNA"/>
</dbReference>
<evidence type="ECO:0000256" key="6">
    <source>
        <dbReference type="ARBA" id="ARBA00022801"/>
    </source>
</evidence>
<dbReference type="CDD" id="cd02877">
    <property type="entry name" value="GH18_hevamine_XipI_class_III"/>
    <property type="match status" value="1"/>
</dbReference>
<feature type="signal peptide" evidence="15">
    <location>
        <begin position="1"/>
        <end position="15"/>
    </location>
</feature>
<proteinExistence type="inferred from homology"/>
<keyword evidence="6 14" id="KW-0378">Hydrolase</keyword>
<dbReference type="AlphaFoldDB" id="A0A0A1T6N8"/>
<keyword evidence="11 14" id="KW-0326">Glycosidase</keyword>
<reference evidence="17 18" key="1">
    <citation type="journal article" date="2015" name="Genome Announc.">
        <title>Draft Genome Sequence and Gene Annotation of the Entomopathogenic Fungus Verticillium hemipterigenum.</title>
        <authorList>
            <person name="Horn F."/>
            <person name="Habel A."/>
            <person name="Scharf D.H."/>
            <person name="Dworschak J."/>
            <person name="Brakhage A.A."/>
            <person name="Guthke R."/>
            <person name="Hertweck C."/>
            <person name="Linde J."/>
        </authorList>
    </citation>
    <scope>NUCLEOTIDE SEQUENCE [LARGE SCALE GENOMIC DNA]</scope>
</reference>
<name>A0A0A1T6N8_9HYPO</name>
<dbReference type="PROSITE" id="PS01095">
    <property type="entry name" value="GH18_1"/>
    <property type="match status" value="1"/>
</dbReference>
<keyword evidence="4" id="KW-0964">Secreted</keyword>
<keyword evidence="12" id="KW-0624">Polysaccharide degradation</keyword>
<dbReference type="InterPro" id="IPR017853">
    <property type="entry name" value="GH"/>
</dbReference>
<dbReference type="PANTHER" id="PTHR45708:SF49">
    <property type="entry name" value="ENDOCHITINASE"/>
    <property type="match status" value="1"/>
</dbReference>
<evidence type="ECO:0000256" key="13">
    <source>
        <dbReference type="ARBA" id="ARBA00025727"/>
    </source>
</evidence>
<evidence type="ECO:0000256" key="9">
    <source>
        <dbReference type="ARBA" id="ARBA00023180"/>
    </source>
</evidence>
<evidence type="ECO:0000256" key="2">
    <source>
        <dbReference type="ARBA" id="ARBA00004613"/>
    </source>
</evidence>
<keyword evidence="8" id="KW-0843">Virulence</keyword>
<dbReference type="OrthoDB" id="6020543at2759"/>
<feature type="domain" description="GH18" evidence="16">
    <location>
        <begin position="26"/>
        <end position="325"/>
    </location>
</feature>
<dbReference type="GO" id="GO:0000272">
    <property type="term" value="P:polysaccharide catabolic process"/>
    <property type="evidence" value="ECO:0007669"/>
    <property type="project" value="UniProtKB-KW"/>
</dbReference>
<dbReference type="PANTHER" id="PTHR45708">
    <property type="entry name" value="ENDOCHITINASE"/>
    <property type="match status" value="1"/>
</dbReference>
<sequence>MLPVLALAIASTALAAPQLAARDGKPQTVLYWGQNTKTVLENPDLASYCKPDSGVDIIVLSFLFQYGKGDVIPGGAFDQSCGVTRGTGQPKGCEALAKAVATCQAAGVKVLVSLGGASDQYSLGSKEEAEKIAQNVWEAYGPVGPSKVPRPFGNAVLDGFDFDIENSQGCKFYPDMITKLRSNFPKGSKFVISGAPQCPIPEPNVQKAIEQAQFDYLFVQFYNSPSCAAAKNPNFGQWKTQLAKTPSKNAKIFLGVPASPTAANDDVAISKSYYVNPANLLTLVNKFKSDPAFGGIMTWSAGFSDQNIENKCNFVQQAKSILTKGKVC</sequence>
<evidence type="ECO:0000256" key="12">
    <source>
        <dbReference type="ARBA" id="ARBA00023326"/>
    </source>
</evidence>
<comment type="similarity">
    <text evidence="13">Belongs to the glycosyl hydrolase 18 family. Chitinase class III subfamily.</text>
</comment>
<evidence type="ECO:0000256" key="1">
    <source>
        <dbReference type="ARBA" id="ARBA00000822"/>
    </source>
</evidence>
<evidence type="ECO:0000313" key="17">
    <source>
        <dbReference type="EMBL" id="CEJ81810.1"/>
    </source>
</evidence>
<keyword evidence="7" id="KW-0146">Chitin degradation</keyword>
<evidence type="ECO:0000256" key="14">
    <source>
        <dbReference type="RuleBase" id="RU000489"/>
    </source>
</evidence>